<name>A0AA35UYV1_9PROT</name>
<dbReference type="EC" id="2.3.1.-" evidence="2"/>
<dbReference type="Gene3D" id="3.40.630.30">
    <property type="match status" value="1"/>
</dbReference>
<accession>A0AA35UYV1</accession>
<proteinExistence type="predicted"/>
<feature type="domain" description="N-acetyltransferase" evidence="1">
    <location>
        <begin position="2"/>
        <end position="135"/>
    </location>
</feature>
<protein>
    <submittedName>
        <fullName evidence="2">GNAT family N-acetyltransferase</fullName>
        <ecNumber evidence="2">2.3.1.-</ecNumber>
    </submittedName>
</protein>
<dbReference type="InterPro" id="IPR000182">
    <property type="entry name" value="GNAT_dom"/>
</dbReference>
<dbReference type="Proteomes" id="UP001176960">
    <property type="component" value="Unassembled WGS sequence"/>
</dbReference>
<dbReference type="PANTHER" id="PTHR43233:SF1">
    <property type="entry name" value="FAMILY N-ACETYLTRANSFERASE, PUTATIVE (AFU_ORTHOLOGUE AFUA_6G03350)-RELATED"/>
    <property type="match status" value="1"/>
</dbReference>
<sequence>MIEIYQVDKLELSVFEAVLNSSGLAERRPIQDRERLQRMLDNSNLIVVAKDIKIDRIIGISRAITDYSYCCYLSDLAVDRAYQGNGIGRRLIEKTREAAGSETMCLLLSSPDAVPFYKGIGMSQPDNAFLFKRDH</sequence>
<dbReference type="AlphaFoldDB" id="A0AA35UYV1"/>
<keyword evidence="2" id="KW-0012">Acyltransferase</keyword>
<dbReference type="PANTHER" id="PTHR43233">
    <property type="entry name" value="FAMILY N-ACETYLTRANSFERASE, PUTATIVE (AFU_ORTHOLOGUE AFUA_6G03350)-RELATED"/>
    <property type="match status" value="1"/>
</dbReference>
<dbReference type="EMBL" id="CATKSH010000034">
    <property type="protein sequence ID" value="CAI9122128.1"/>
    <property type="molecule type" value="Genomic_DNA"/>
</dbReference>
<comment type="caution">
    <text evidence="2">The sequence shown here is derived from an EMBL/GenBank/DDBJ whole genome shotgun (WGS) entry which is preliminary data.</text>
</comment>
<evidence type="ECO:0000259" key="1">
    <source>
        <dbReference type="PROSITE" id="PS51186"/>
    </source>
</evidence>
<evidence type="ECO:0000313" key="2">
    <source>
        <dbReference type="EMBL" id="CAI9122128.1"/>
    </source>
</evidence>
<dbReference type="SUPFAM" id="SSF55729">
    <property type="entry name" value="Acyl-CoA N-acyltransferases (Nat)"/>
    <property type="match status" value="1"/>
</dbReference>
<dbReference type="CDD" id="cd04301">
    <property type="entry name" value="NAT_SF"/>
    <property type="match status" value="1"/>
</dbReference>
<keyword evidence="2" id="KW-0808">Transferase</keyword>
<reference evidence="2" key="1">
    <citation type="submission" date="2023-03" db="EMBL/GenBank/DDBJ databases">
        <authorList>
            <person name="Cleenwerck I."/>
        </authorList>
    </citation>
    <scope>NUCLEOTIDE SEQUENCE</scope>
    <source>
        <strain evidence="2">LMG 32879</strain>
    </source>
</reference>
<evidence type="ECO:0000313" key="3">
    <source>
        <dbReference type="Proteomes" id="UP001176960"/>
    </source>
</evidence>
<dbReference type="InterPro" id="IPR053144">
    <property type="entry name" value="Acetyltransferase_Butenolide"/>
</dbReference>
<gene>
    <name evidence="2" type="ORF">LMG32879_002985</name>
</gene>
<dbReference type="GO" id="GO:0016747">
    <property type="term" value="F:acyltransferase activity, transferring groups other than amino-acyl groups"/>
    <property type="evidence" value="ECO:0007669"/>
    <property type="project" value="InterPro"/>
</dbReference>
<dbReference type="RefSeq" id="WP_289843198.1">
    <property type="nucleotide sequence ID" value="NZ_CATKSH010000034.1"/>
</dbReference>
<dbReference type="PROSITE" id="PS51186">
    <property type="entry name" value="GNAT"/>
    <property type="match status" value="1"/>
</dbReference>
<dbReference type="Pfam" id="PF13673">
    <property type="entry name" value="Acetyltransf_10"/>
    <property type="match status" value="1"/>
</dbReference>
<dbReference type="InterPro" id="IPR016181">
    <property type="entry name" value="Acyl_CoA_acyltransferase"/>
</dbReference>
<keyword evidence="3" id="KW-1185">Reference proteome</keyword>
<organism evidence="2 3">
    <name type="scientific">Brytella acorum</name>
    <dbReference type="NCBI Taxonomy" id="2959299"/>
    <lineage>
        <taxon>Bacteria</taxon>
        <taxon>Pseudomonadati</taxon>
        <taxon>Pseudomonadota</taxon>
        <taxon>Alphaproteobacteria</taxon>
        <taxon>Acetobacterales</taxon>
        <taxon>Acetobacteraceae</taxon>
        <taxon>Brytella</taxon>
    </lineage>
</organism>